<accession>A0ABV2A6A2</accession>
<dbReference type="InterPro" id="IPR052517">
    <property type="entry name" value="GlcG_carb_metab_protein"/>
</dbReference>
<dbReference type="PANTHER" id="PTHR34309">
    <property type="entry name" value="SLR1406 PROTEIN"/>
    <property type="match status" value="1"/>
</dbReference>
<proteinExistence type="predicted"/>
<evidence type="ECO:0000256" key="1">
    <source>
        <dbReference type="SAM" id="SignalP"/>
    </source>
</evidence>
<keyword evidence="1" id="KW-0732">Signal</keyword>
<dbReference type="EMBL" id="JBEPIJ010000002">
    <property type="protein sequence ID" value="MES0872788.1"/>
    <property type="molecule type" value="Genomic_DNA"/>
</dbReference>
<dbReference type="Pfam" id="PF03928">
    <property type="entry name" value="HbpS-like"/>
    <property type="match status" value="2"/>
</dbReference>
<comment type="caution">
    <text evidence="2">The sequence shown here is derived from an EMBL/GenBank/DDBJ whole genome shotgun (WGS) entry which is preliminary data.</text>
</comment>
<feature type="signal peptide" evidence="1">
    <location>
        <begin position="1"/>
        <end position="27"/>
    </location>
</feature>
<dbReference type="InterPro" id="IPR038084">
    <property type="entry name" value="PduO/GlcC-like_sf"/>
</dbReference>
<dbReference type="InterPro" id="IPR005624">
    <property type="entry name" value="PduO/GlcC-like"/>
</dbReference>
<feature type="chain" id="PRO_5046553873" evidence="1">
    <location>
        <begin position="28"/>
        <end position="674"/>
    </location>
</feature>
<sequence>MGRRWSHGSSFTQVRWATLLAASLACAACSGGNELVGDGTGVGSAPCDGFCYDTPTALSVEEIQRLIAQAVQEARAQGMPATIAVADRAGNVLAVYRMAGAPATVRIGSPDVNGRVDGGLEGISLVPSELSAIAKAITAAFLSSEGNAFSTRTASQIVQANFNPGEGNQPGGPLFGVQFSQLPCSDLSTRFVTGAGPSPGPHRSPLGLAADPGGLPLFKNGTVVGGIGVEADGRYTLDPSLLDHDRDVDELIATAGTFGFAAPVDRRADRITVDGKTLRFSDVGFGDLASTPAAAPAFSSLTAEVGALVPVRGYTQDPPTIVAGTAFGQNASGFAPAPLTDPQFAAEDAFFLVDAAGNNRYPARDSTVGDLSADEVRSVMLSALRVANRARAQIRRPLGSSARVTISVVDTRGDILGIVRSRDAPVFGTDVSLQKARNAVLFSSSDAGAILRALPPAGYLMPDQATPAELRRVDIGRYVSDLQSFLGRPTALDDGAIAFTDRAVGNLARPFFPDGIQGTPHGPLSKPAGEWSPFSDGLQLDLVYNAVIRHVAFVAGLPVDDVPQNCSGIEPLEDGLGVANAAPQLRNGIQIFPGSVPLYRGGTLVGAIGISGDGVDQDDMIGFLGAHEAGGAIGNAPPAIRSDQVEVDGVRLRYVQCPQAPFLDTDEQEVCNGL</sequence>
<dbReference type="Gene3D" id="3.30.450.150">
    <property type="entry name" value="Haem-degrading domain"/>
    <property type="match status" value="3"/>
</dbReference>
<name>A0ABV2A6A2_9GAMM</name>
<protein>
    <submittedName>
        <fullName evidence="2">Heme-binding protein</fullName>
    </submittedName>
</protein>
<dbReference type="PANTHER" id="PTHR34309:SF1">
    <property type="entry name" value="PROTEIN GLCG"/>
    <property type="match status" value="1"/>
</dbReference>
<dbReference type="SUPFAM" id="SSF143744">
    <property type="entry name" value="GlcG-like"/>
    <property type="match status" value="3"/>
</dbReference>
<keyword evidence="3" id="KW-1185">Reference proteome</keyword>
<dbReference type="RefSeq" id="WP_352886947.1">
    <property type="nucleotide sequence ID" value="NZ_JBEPIJ010000002.1"/>
</dbReference>
<dbReference type="Proteomes" id="UP001465331">
    <property type="component" value="Unassembled WGS sequence"/>
</dbReference>
<evidence type="ECO:0000313" key="3">
    <source>
        <dbReference type="Proteomes" id="UP001465331"/>
    </source>
</evidence>
<gene>
    <name evidence="2" type="ORF">ABSH63_02000</name>
</gene>
<organism evidence="2 3">
    <name type="scientific">Sinimarinibacterium thermocellulolyticum</name>
    <dbReference type="NCBI Taxonomy" id="3170016"/>
    <lineage>
        <taxon>Bacteria</taxon>
        <taxon>Pseudomonadati</taxon>
        <taxon>Pseudomonadota</taxon>
        <taxon>Gammaproteobacteria</taxon>
        <taxon>Nevskiales</taxon>
        <taxon>Nevskiaceae</taxon>
        <taxon>Sinimarinibacterium</taxon>
    </lineage>
</organism>
<evidence type="ECO:0000313" key="2">
    <source>
        <dbReference type="EMBL" id="MES0872788.1"/>
    </source>
</evidence>
<dbReference type="PROSITE" id="PS51257">
    <property type="entry name" value="PROKAR_LIPOPROTEIN"/>
    <property type="match status" value="1"/>
</dbReference>
<reference evidence="2 3" key="1">
    <citation type="submission" date="2024-06" db="EMBL/GenBank/DDBJ databases">
        <authorList>
            <person name="Li Z."/>
            <person name="Jiang Y."/>
        </authorList>
    </citation>
    <scope>NUCLEOTIDE SEQUENCE [LARGE SCALE GENOMIC DNA]</scope>
    <source>
        <strain evidence="2 3">HSW-8</strain>
    </source>
</reference>